<gene>
    <name evidence="1" type="ORF">BJY16_006480</name>
</gene>
<dbReference type="InterPro" id="IPR015947">
    <property type="entry name" value="PUA-like_sf"/>
</dbReference>
<proteinExistence type="predicted"/>
<organism evidence="1 2">
    <name type="scientific">Actinoplanes octamycinicus</name>
    <dbReference type="NCBI Taxonomy" id="135948"/>
    <lineage>
        <taxon>Bacteria</taxon>
        <taxon>Bacillati</taxon>
        <taxon>Actinomycetota</taxon>
        <taxon>Actinomycetes</taxon>
        <taxon>Micromonosporales</taxon>
        <taxon>Micromonosporaceae</taxon>
        <taxon>Actinoplanes</taxon>
    </lineage>
</organism>
<dbReference type="EMBL" id="JACHNB010000001">
    <property type="protein sequence ID" value="MBB4743021.1"/>
    <property type="molecule type" value="Genomic_DNA"/>
</dbReference>
<reference evidence="1 2" key="1">
    <citation type="submission" date="2020-08" db="EMBL/GenBank/DDBJ databases">
        <title>Sequencing the genomes of 1000 actinobacteria strains.</title>
        <authorList>
            <person name="Klenk H.-P."/>
        </authorList>
    </citation>
    <scope>NUCLEOTIDE SEQUENCE [LARGE SCALE GENOMIC DNA]</scope>
    <source>
        <strain evidence="1 2">DSM 45809</strain>
    </source>
</reference>
<dbReference type="AlphaFoldDB" id="A0A7W7H2Y0"/>
<name>A0A7W7H2Y0_9ACTN</name>
<dbReference type="RefSeq" id="WP_185043331.1">
    <property type="nucleotide sequence ID" value="NZ_BAABFG010000005.1"/>
</dbReference>
<evidence type="ECO:0000313" key="1">
    <source>
        <dbReference type="EMBL" id="MBB4743021.1"/>
    </source>
</evidence>
<dbReference type="SUPFAM" id="SSF88697">
    <property type="entry name" value="PUA domain-like"/>
    <property type="match status" value="1"/>
</dbReference>
<protein>
    <recommendedName>
        <fullName evidence="3">EVE domain-containing protein</fullName>
    </recommendedName>
</protein>
<comment type="caution">
    <text evidence="1">The sequence shown here is derived from an EMBL/GenBank/DDBJ whole genome shotgun (WGS) entry which is preliminary data.</text>
</comment>
<dbReference type="Proteomes" id="UP000546162">
    <property type="component" value="Unassembled WGS sequence"/>
</dbReference>
<sequence length="149" mass="16330">MTHAVTIQNLGAWLLKGNGVTSDITEVAARRQPVRTWCVRPGYRTDLMAAGQPALLWVSGDRRRVTPGIWALGEVTGPAGVIDGKLRVPLELRWLDEEQRVHRDTVRADGALAALEVLRQPQGANPSFVTAEQLTALRAYLPGTTGERR</sequence>
<keyword evidence="2" id="KW-1185">Reference proteome</keyword>
<accession>A0A7W7H2Y0</accession>
<evidence type="ECO:0008006" key="3">
    <source>
        <dbReference type="Google" id="ProtNLM"/>
    </source>
</evidence>
<evidence type="ECO:0000313" key="2">
    <source>
        <dbReference type="Proteomes" id="UP000546162"/>
    </source>
</evidence>